<dbReference type="AlphaFoldDB" id="A0A4R4UMW3"/>
<organism evidence="1 2">
    <name type="scientific">Saccharopolyspora aridisoli</name>
    <dbReference type="NCBI Taxonomy" id="2530385"/>
    <lineage>
        <taxon>Bacteria</taxon>
        <taxon>Bacillati</taxon>
        <taxon>Actinomycetota</taxon>
        <taxon>Actinomycetes</taxon>
        <taxon>Pseudonocardiales</taxon>
        <taxon>Pseudonocardiaceae</taxon>
        <taxon>Saccharopolyspora</taxon>
    </lineage>
</organism>
<keyword evidence="2" id="KW-1185">Reference proteome</keyword>
<dbReference type="InterPro" id="IPR018727">
    <property type="entry name" value="DUF2267"/>
</dbReference>
<dbReference type="Proteomes" id="UP000294744">
    <property type="component" value="Unassembled WGS sequence"/>
</dbReference>
<sequence length="129" mass="13874">MKYDEFIATVRRLGEYESNERAEHVTRCVLGVLGARITAQEAEDLAAQLPGDLAEALRSEEQPMPDLSPDGFAEAVAARLEGASAETARWDVSAVLTTVTESIDGGELNHVLSQLPSGYATFFGHPELA</sequence>
<accession>A0A4R4UMW3</accession>
<name>A0A4R4UMW3_9PSEU</name>
<gene>
    <name evidence="1" type="ORF">E1161_10385</name>
</gene>
<evidence type="ECO:0000313" key="1">
    <source>
        <dbReference type="EMBL" id="TDC93417.1"/>
    </source>
</evidence>
<dbReference type="Pfam" id="PF10025">
    <property type="entry name" value="DUF2267"/>
    <property type="match status" value="1"/>
</dbReference>
<dbReference type="EMBL" id="SMKV01000010">
    <property type="protein sequence ID" value="TDC93417.1"/>
    <property type="molecule type" value="Genomic_DNA"/>
</dbReference>
<comment type="caution">
    <text evidence="1">The sequence shown here is derived from an EMBL/GenBank/DDBJ whole genome shotgun (WGS) entry which is preliminary data.</text>
</comment>
<proteinExistence type="predicted"/>
<evidence type="ECO:0000313" key="2">
    <source>
        <dbReference type="Proteomes" id="UP000294744"/>
    </source>
</evidence>
<reference evidence="1 2" key="1">
    <citation type="submission" date="2019-03" db="EMBL/GenBank/DDBJ databases">
        <title>Draft genome sequences of novel Actinobacteria.</title>
        <authorList>
            <person name="Sahin N."/>
            <person name="Ay H."/>
            <person name="Saygin H."/>
        </authorList>
    </citation>
    <scope>NUCLEOTIDE SEQUENCE [LARGE SCALE GENOMIC DNA]</scope>
    <source>
        <strain evidence="1 2">16K404</strain>
    </source>
</reference>
<dbReference type="RefSeq" id="WP_132622064.1">
    <property type="nucleotide sequence ID" value="NZ_SMKV01000010.1"/>
</dbReference>
<dbReference type="OrthoDB" id="952780at2"/>
<protein>
    <submittedName>
        <fullName evidence="1">DUF2267 domain-containing protein</fullName>
    </submittedName>
</protein>
<dbReference type="Gene3D" id="1.10.490.110">
    <property type="entry name" value="Uncharacterized conserved protein DUF2267"/>
    <property type="match status" value="1"/>
</dbReference>
<dbReference type="InterPro" id="IPR038282">
    <property type="entry name" value="DUF2267_sf"/>
</dbReference>